<dbReference type="Pfam" id="PF00520">
    <property type="entry name" value="Ion_trans"/>
    <property type="match status" value="1"/>
</dbReference>
<keyword evidence="11" id="KW-0407">Ion channel</keyword>
<dbReference type="InterPro" id="IPR011333">
    <property type="entry name" value="SKP1/BTB/POZ_sf"/>
</dbReference>
<feature type="transmembrane region" description="Helical" evidence="13">
    <location>
        <begin position="1381"/>
        <end position="1400"/>
    </location>
</feature>
<protein>
    <recommendedName>
        <fullName evidence="15">BTB domain-containing protein</fullName>
    </recommendedName>
</protein>
<feature type="signal peptide" evidence="14">
    <location>
        <begin position="1"/>
        <end position="23"/>
    </location>
</feature>
<dbReference type="InterPro" id="IPR005821">
    <property type="entry name" value="Ion_trans_dom"/>
</dbReference>
<dbReference type="PRINTS" id="PR01491">
    <property type="entry name" value="KVCHANNEL"/>
</dbReference>
<keyword evidence="10 13" id="KW-0472">Membrane</keyword>
<feature type="transmembrane region" description="Helical" evidence="13">
    <location>
        <begin position="1485"/>
        <end position="1502"/>
    </location>
</feature>
<evidence type="ECO:0000256" key="1">
    <source>
        <dbReference type="ARBA" id="ARBA00004141"/>
    </source>
</evidence>
<feature type="chain" id="PRO_5041697996" description="BTB domain-containing protein" evidence="14">
    <location>
        <begin position="24"/>
        <end position="1597"/>
    </location>
</feature>
<dbReference type="InterPro" id="IPR027359">
    <property type="entry name" value="Volt_channel_dom_sf"/>
</dbReference>
<dbReference type="FunFam" id="1.10.287.70:FF:000034">
    <property type="entry name" value="Potassium voltage-gated channel subfamily B member"/>
    <property type="match status" value="1"/>
</dbReference>
<keyword evidence="8 13" id="KW-1133">Transmembrane helix</keyword>
<evidence type="ECO:0000256" key="3">
    <source>
        <dbReference type="ARBA" id="ARBA00022538"/>
    </source>
</evidence>
<dbReference type="InterPro" id="IPR002018">
    <property type="entry name" value="CarbesteraseB"/>
</dbReference>
<keyword evidence="4 13" id="KW-0812">Transmembrane</keyword>
<evidence type="ECO:0000256" key="13">
    <source>
        <dbReference type="SAM" id="Phobius"/>
    </source>
</evidence>
<evidence type="ECO:0000256" key="5">
    <source>
        <dbReference type="ARBA" id="ARBA00022826"/>
    </source>
</evidence>
<reference evidence="17" key="2">
    <citation type="submission" date="2023-11" db="UniProtKB">
        <authorList>
            <consortium name="WormBaseParasite"/>
        </authorList>
    </citation>
    <scope>IDENTIFICATION</scope>
</reference>
<comment type="subcellular location">
    <subcellularLocation>
        <location evidence="1">Membrane</location>
        <topology evidence="1">Multi-pass membrane protein</topology>
    </subcellularLocation>
</comment>
<dbReference type="GO" id="GO:0001508">
    <property type="term" value="P:action potential"/>
    <property type="evidence" value="ECO:0007669"/>
    <property type="project" value="TreeGrafter"/>
</dbReference>
<dbReference type="FunFam" id="1.20.120.350:FF:000074">
    <property type="entry name" value="SHaW family of potassium channels"/>
    <property type="match status" value="1"/>
</dbReference>
<keyword evidence="7" id="KW-0630">Potassium</keyword>
<keyword evidence="14" id="KW-0732">Signal</keyword>
<feature type="transmembrane region" description="Helical" evidence="13">
    <location>
        <begin position="1274"/>
        <end position="1295"/>
    </location>
</feature>
<dbReference type="SUPFAM" id="SSF53474">
    <property type="entry name" value="alpha/beta-Hydrolases"/>
    <property type="match status" value="1"/>
</dbReference>
<evidence type="ECO:0000256" key="4">
    <source>
        <dbReference type="ARBA" id="ARBA00022692"/>
    </source>
</evidence>
<evidence type="ECO:0000256" key="14">
    <source>
        <dbReference type="SAM" id="SignalP"/>
    </source>
</evidence>
<evidence type="ECO:0000313" key="16">
    <source>
        <dbReference type="Proteomes" id="UP000050792"/>
    </source>
</evidence>
<dbReference type="PANTHER" id="PTHR11537">
    <property type="entry name" value="VOLTAGE-GATED POTASSIUM CHANNEL"/>
    <property type="match status" value="1"/>
</dbReference>
<feature type="compositionally biased region" description="Low complexity" evidence="12">
    <location>
        <begin position="1322"/>
        <end position="1338"/>
    </location>
</feature>
<keyword evidence="16" id="KW-1185">Reference proteome</keyword>
<dbReference type="Proteomes" id="UP000050792">
    <property type="component" value="Unassembled WGS sequence"/>
</dbReference>
<dbReference type="WBParaSite" id="SRDH1_89440.1">
    <property type="protein sequence ID" value="SRDH1_89440.1"/>
    <property type="gene ID" value="SRDH1_89440"/>
</dbReference>
<keyword evidence="3" id="KW-0633">Potassium transport</keyword>
<dbReference type="SMART" id="SM00225">
    <property type="entry name" value="BTB"/>
    <property type="match status" value="1"/>
</dbReference>
<dbReference type="Gene3D" id="3.40.50.1820">
    <property type="entry name" value="alpha/beta hydrolase"/>
    <property type="match status" value="1"/>
</dbReference>
<evidence type="ECO:0000256" key="11">
    <source>
        <dbReference type="ARBA" id="ARBA00023303"/>
    </source>
</evidence>
<dbReference type="InterPro" id="IPR003971">
    <property type="entry name" value="K_chnl_volt-dep_Kv5/Kv9"/>
</dbReference>
<reference evidence="16" key="1">
    <citation type="submission" date="2022-06" db="EMBL/GenBank/DDBJ databases">
        <authorList>
            <person name="Berger JAMES D."/>
            <person name="Berger JAMES D."/>
        </authorList>
    </citation>
    <scope>NUCLEOTIDE SEQUENCE [LARGE SCALE GENOMIC DNA]</scope>
</reference>
<dbReference type="SUPFAM" id="SSF54695">
    <property type="entry name" value="POZ domain"/>
    <property type="match status" value="1"/>
</dbReference>
<name>A0AA85GAJ2_9TREM</name>
<evidence type="ECO:0000259" key="15">
    <source>
        <dbReference type="SMART" id="SM00225"/>
    </source>
</evidence>
<dbReference type="GO" id="GO:0051260">
    <property type="term" value="P:protein homooligomerization"/>
    <property type="evidence" value="ECO:0007669"/>
    <property type="project" value="InterPro"/>
</dbReference>
<dbReference type="CDD" id="cd18378">
    <property type="entry name" value="BTB_POZ_Kv2_KCNB"/>
    <property type="match status" value="1"/>
</dbReference>
<feature type="transmembrane region" description="Helical" evidence="13">
    <location>
        <begin position="1514"/>
        <end position="1539"/>
    </location>
</feature>
<dbReference type="Gene3D" id="1.10.287.70">
    <property type="match status" value="1"/>
</dbReference>
<dbReference type="Pfam" id="PF00135">
    <property type="entry name" value="COesterase"/>
    <property type="match status" value="1"/>
</dbReference>
<dbReference type="Gene3D" id="3.30.710.10">
    <property type="entry name" value="Potassium Channel Kv1.1, Chain A"/>
    <property type="match status" value="1"/>
</dbReference>
<evidence type="ECO:0000256" key="12">
    <source>
        <dbReference type="SAM" id="MobiDB-lite"/>
    </source>
</evidence>
<dbReference type="InterPro" id="IPR000210">
    <property type="entry name" value="BTB/POZ_dom"/>
</dbReference>
<dbReference type="InterPro" id="IPR003968">
    <property type="entry name" value="K_chnl_volt-dep_Kv"/>
</dbReference>
<dbReference type="InterPro" id="IPR028325">
    <property type="entry name" value="VG_K_chnl"/>
</dbReference>
<evidence type="ECO:0000256" key="9">
    <source>
        <dbReference type="ARBA" id="ARBA00023065"/>
    </source>
</evidence>
<keyword evidence="9" id="KW-0406">Ion transport</keyword>
<feature type="transmembrane region" description="Helical" evidence="13">
    <location>
        <begin position="1453"/>
        <end position="1473"/>
    </location>
</feature>
<keyword evidence="5" id="KW-0631">Potassium channel</keyword>
<dbReference type="GO" id="GO:0005251">
    <property type="term" value="F:delayed rectifier potassium channel activity"/>
    <property type="evidence" value="ECO:0007669"/>
    <property type="project" value="TreeGrafter"/>
</dbReference>
<keyword evidence="6" id="KW-0851">Voltage-gated channel</keyword>
<feature type="region of interest" description="Disordered" evidence="12">
    <location>
        <begin position="1319"/>
        <end position="1339"/>
    </location>
</feature>
<keyword evidence="2" id="KW-0813">Transport</keyword>
<evidence type="ECO:0000256" key="2">
    <source>
        <dbReference type="ARBA" id="ARBA00022448"/>
    </source>
</evidence>
<dbReference type="InterPro" id="IPR029058">
    <property type="entry name" value="AB_hydrolase_fold"/>
</dbReference>
<evidence type="ECO:0000256" key="7">
    <source>
        <dbReference type="ARBA" id="ARBA00022958"/>
    </source>
</evidence>
<dbReference type="Pfam" id="PF02214">
    <property type="entry name" value="BTB_2"/>
    <property type="match status" value="1"/>
</dbReference>
<evidence type="ECO:0000256" key="6">
    <source>
        <dbReference type="ARBA" id="ARBA00022882"/>
    </source>
</evidence>
<dbReference type="SUPFAM" id="SSF81324">
    <property type="entry name" value="Voltage-gated potassium channels"/>
    <property type="match status" value="1"/>
</dbReference>
<dbReference type="Gene3D" id="1.20.120.350">
    <property type="entry name" value="Voltage-gated potassium channels. Chain C"/>
    <property type="match status" value="1"/>
</dbReference>
<sequence>MIIMSSILKILIMISIWIRLTWSQLNYCLKPIGCYHNECCFNIISKTGPICDVIPGCVSDFQPDCCKNSRSIHTDYGIMYGYAISLDNEYGYQENGKRYLQIWKGIPYAHPPTQKNNLRFRRPIPPILSNQKYDATYFRSACSQPSLSSSSTSFHEWSKYSYEWFQRFTFEPIHKESSSYNEDCLYLNIYNLYETDTTYLKDNSNNNNKRYPIIVFFHSYDHLIGSVNYYPGHVLAQLGLVVITVNYRLGPFGYLAINKPYSHENINTNDNNDQEEEILMGNYGLWDQIRALEFIHEHADKFLGDPNQITVIGHGSAAADVALHLLSEKSGRRNPPLFHRVILMSGSDQMEGGFVQNINESEAYAKQLAYQVGCDVSSKRSMIHCLRSRTSTEISNAAAKTRIHRPNWLTKPWAPTLDYDFIMNTPKYLWNNGLYAHIPLIGGMVVDDGVFHALASIYQLDVPISWNLINSTHNSALDSFELLNPNPEFSGMSIDLMRSGFMEMVKNDFALDPIGITNSLLFQYTYWPNKENPFSHWKMYRSAWTDRFIGSGLIQTLQYHSNPRFAKKKLQSQTNQYLPINHTQMYIFGYQSKNDLWSQLIGIYPGSELPYLFGLPLLQLYKTIEEINKQWLIDLNLKSPSYQYTNLDIKMSSYILSLISNFVKSSNATPEPLRNITWDTYRIENRTYLWLNLTDNLILSDGNYQSYLELKRIHGDFDLQQNYRMNTYSYWINLYKKQLLWLPRTAIDQSLIVYLYKDAFHFYQLQQYHYCSVIMKQDDPEDLTNIYTEADGNLYKGLTTVTPRDKYRFYPYCKNSANHSQSSSTPYYHTRASYSNEPIQIQSLNLKMIKSKSSPGVSINNEAILTSPMITSTNVLSSSSSSLSNLKHKEITTMNEPLLVAQYEKQISLVDNQLDHHHHHYHHHHHHQQYQQLTHSWSKKIKPNWRSEPSHLFFNLNYKRKNTFDNIHHSMNYQFNDYVYNNHSLNHSKVPYLPILYNSLEKIHKTTTTTTTRTTDSMNTVHPHHHYDHHRHRHHHHQCNNEDLNKYSNIHYPFSHDNNLSKSDYIQSSLSALSDNYLKHPNTSTMNNDLLCNTQNITNQEVILLSNTLKLINTKSKRALINVGGIKHEILWNIVDRYPNTRLGKLHYVTNINDLLNLCDDYNPINNEYYFDRNPIIFFNILNFYRSKKLHYNDMICVIDFKEELYYWGVNENFIKSCCSHRYHQQIDLIEDEIKKEENCIRQITLIDEFGNSCYDNIKRQGWNLLEKPHTSGAARVFAIVSIIFILLSTISLTLNTMPEIQLNTTMIKYIETELHSDTDHNTTNTNTTTTTTNTTHHSPNELTDNPYLDIVETICISWFTLEYVLRLWCSPNKLKFLKRILNIIDLIAILPFYIHVLLVEVVTRHHNESLHSLRKIVQIFRILRILRIFKLARHSTGLQALGYTFKRSYKELGLLMLLIALGVVLFSSLVYFAEKDENSEMFRSIPSAFWWATITMTTVGYGDMLPRTILGKLIGACCCICGVLVVALPIPIIVNNFADFYKEHMRREKVLKRKDEYDKFHRNEELINNEINKSAFFEKQKKINQDIEIDLFKQTN</sequence>
<dbReference type="PRINTS" id="PR00169">
    <property type="entry name" value="KCHANNEL"/>
</dbReference>
<dbReference type="InterPro" id="IPR003131">
    <property type="entry name" value="T1-type_BTB"/>
</dbReference>
<organism evidence="16 17">
    <name type="scientific">Schistosoma rodhaini</name>
    <dbReference type="NCBI Taxonomy" id="6188"/>
    <lineage>
        <taxon>Eukaryota</taxon>
        <taxon>Metazoa</taxon>
        <taxon>Spiralia</taxon>
        <taxon>Lophotrochozoa</taxon>
        <taxon>Platyhelminthes</taxon>
        <taxon>Trematoda</taxon>
        <taxon>Digenea</taxon>
        <taxon>Strigeidida</taxon>
        <taxon>Schistosomatoidea</taxon>
        <taxon>Schistosomatidae</taxon>
        <taxon>Schistosoma</taxon>
    </lineage>
</organism>
<feature type="domain" description="BTB" evidence="15">
    <location>
        <begin position="1117"/>
        <end position="1226"/>
    </location>
</feature>
<evidence type="ECO:0000256" key="8">
    <source>
        <dbReference type="ARBA" id="ARBA00022989"/>
    </source>
</evidence>
<proteinExistence type="predicted"/>
<evidence type="ECO:0000313" key="17">
    <source>
        <dbReference type="WBParaSite" id="SRDH1_89440.1"/>
    </source>
</evidence>
<dbReference type="GO" id="GO:0008076">
    <property type="term" value="C:voltage-gated potassium channel complex"/>
    <property type="evidence" value="ECO:0007669"/>
    <property type="project" value="InterPro"/>
</dbReference>
<evidence type="ECO:0000256" key="10">
    <source>
        <dbReference type="ARBA" id="ARBA00023136"/>
    </source>
</evidence>
<dbReference type="PRINTS" id="PR01494">
    <property type="entry name" value="KV9CHANNEL"/>
</dbReference>
<accession>A0AA85GAJ2</accession>
<dbReference type="PANTHER" id="PTHR11537:SF254">
    <property type="entry name" value="POTASSIUM VOLTAGE-GATED CHANNEL PROTEIN SHAB"/>
    <property type="match status" value="1"/>
</dbReference>